<dbReference type="OrthoDB" id="3402668at2"/>
<dbReference type="Proteomes" id="UP000297948">
    <property type="component" value="Unassembled WGS sequence"/>
</dbReference>
<comment type="caution">
    <text evidence="2">The sequence shown here is derived from an EMBL/GenBank/DDBJ whole genome shotgun (WGS) entry which is preliminary data.</text>
</comment>
<gene>
    <name evidence="2" type="ORF">E4099_11950</name>
</gene>
<evidence type="ECO:0000259" key="1">
    <source>
        <dbReference type="Pfam" id="PF04149"/>
    </source>
</evidence>
<organism evidence="2 3">
    <name type="scientific">Streptomyces palmae</name>
    <dbReference type="NCBI Taxonomy" id="1701085"/>
    <lineage>
        <taxon>Bacteria</taxon>
        <taxon>Bacillati</taxon>
        <taxon>Actinomycetota</taxon>
        <taxon>Actinomycetes</taxon>
        <taxon>Kitasatosporales</taxon>
        <taxon>Streptomycetaceae</taxon>
        <taxon>Streptomyces</taxon>
    </lineage>
</organism>
<keyword evidence="3" id="KW-1185">Reference proteome</keyword>
<dbReference type="RefSeq" id="WP_135338985.1">
    <property type="nucleotide sequence ID" value="NZ_JBHLTX010000036.1"/>
</dbReference>
<sequence>MSAPVEWRKSSFSGGGGENCVEVAQGQDGSVALRESDEPGTVITTTRGKLAAFILGVKAGEFDHFVS</sequence>
<dbReference type="EMBL" id="SRID01000084">
    <property type="protein sequence ID" value="TGB11561.1"/>
    <property type="molecule type" value="Genomic_DNA"/>
</dbReference>
<dbReference type="InterPro" id="IPR007278">
    <property type="entry name" value="DUF397"/>
</dbReference>
<protein>
    <submittedName>
        <fullName evidence="2">DUF397 domain-containing protein</fullName>
    </submittedName>
</protein>
<evidence type="ECO:0000313" key="3">
    <source>
        <dbReference type="Proteomes" id="UP000297948"/>
    </source>
</evidence>
<feature type="domain" description="DUF397" evidence="1">
    <location>
        <begin position="6"/>
        <end position="58"/>
    </location>
</feature>
<dbReference type="Pfam" id="PF04149">
    <property type="entry name" value="DUF397"/>
    <property type="match status" value="1"/>
</dbReference>
<accession>A0A4Z0HCM4</accession>
<reference evidence="2 3" key="1">
    <citation type="submission" date="2019-03" db="EMBL/GenBank/DDBJ databases">
        <authorList>
            <person name="Gonzalez-Pimentel J.L."/>
        </authorList>
    </citation>
    <scope>NUCLEOTIDE SEQUENCE [LARGE SCALE GENOMIC DNA]</scope>
    <source>
        <strain evidence="2 3">JCM 31289</strain>
    </source>
</reference>
<evidence type="ECO:0000313" key="2">
    <source>
        <dbReference type="EMBL" id="TGB11561.1"/>
    </source>
</evidence>
<dbReference type="AlphaFoldDB" id="A0A4Z0HCM4"/>
<name>A0A4Z0HCM4_9ACTN</name>
<proteinExistence type="predicted"/>